<dbReference type="InterPro" id="IPR018114">
    <property type="entry name" value="TRYPSIN_HIS"/>
</dbReference>
<dbReference type="PROSITE" id="PS50240">
    <property type="entry name" value="TRYPSIN_DOM"/>
    <property type="match status" value="1"/>
</dbReference>
<dbReference type="AlphaFoldDB" id="A0A8D0GMS6"/>
<evidence type="ECO:0000256" key="3">
    <source>
        <dbReference type="ARBA" id="ARBA00004613"/>
    </source>
</evidence>
<proteinExistence type="predicted"/>
<evidence type="ECO:0000256" key="20">
    <source>
        <dbReference type="ARBA" id="ARBA00023136"/>
    </source>
</evidence>
<dbReference type="GO" id="GO:0002690">
    <property type="term" value="P:positive regulation of leukocyte chemotaxis"/>
    <property type="evidence" value="ECO:0007669"/>
    <property type="project" value="Ensembl"/>
</dbReference>
<dbReference type="EC" id="3.4.21.21" evidence="4"/>
<evidence type="ECO:0000256" key="23">
    <source>
        <dbReference type="ARBA" id="ARBA00023180"/>
    </source>
</evidence>
<feature type="domain" description="Gla" evidence="29">
    <location>
        <begin position="40"/>
        <end position="86"/>
    </location>
</feature>
<dbReference type="GO" id="GO:0071944">
    <property type="term" value="C:cell periphery"/>
    <property type="evidence" value="ECO:0007669"/>
    <property type="project" value="UniProtKB-ARBA"/>
</dbReference>
<dbReference type="Pfam" id="PF00089">
    <property type="entry name" value="Trypsin"/>
    <property type="match status" value="1"/>
</dbReference>
<feature type="domain" description="Peptidase S1" evidence="28">
    <location>
        <begin position="194"/>
        <end position="295"/>
    </location>
</feature>
<dbReference type="GO" id="GO:0004252">
    <property type="term" value="F:serine-type endopeptidase activity"/>
    <property type="evidence" value="ECO:0007669"/>
    <property type="project" value="UniProtKB-EC"/>
</dbReference>
<reference evidence="30" key="1">
    <citation type="submission" date="2025-08" db="UniProtKB">
        <authorList>
            <consortium name="Ensembl"/>
        </authorList>
    </citation>
    <scope>IDENTIFICATION</scope>
</reference>
<dbReference type="GO" id="GO:0120025">
    <property type="term" value="C:plasma membrane bounded cell projection"/>
    <property type="evidence" value="ECO:0007669"/>
    <property type="project" value="UniProtKB-ARBA"/>
</dbReference>
<evidence type="ECO:0000256" key="21">
    <source>
        <dbReference type="ARBA" id="ARBA00023145"/>
    </source>
</evidence>
<dbReference type="SUPFAM" id="SSF57630">
    <property type="entry name" value="GLA-domain"/>
    <property type="match status" value="1"/>
</dbReference>
<keyword evidence="16" id="KW-0720">Serine protease</keyword>
<evidence type="ECO:0000256" key="16">
    <source>
        <dbReference type="ARBA" id="ARBA00022825"/>
    </source>
</evidence>
<accession>A0A8D0GMS6</accession>
<keyword evidence="6" id="KW-0301">Gamma-carboxyglutamic acid</keyword>
<dbReference type="GO" id="GO:0016020">
    <property type="term" value="C:membrane"/>
    <property type="evidence" value="ECO:0007669"/>
    <property type="project" value="UniProtKB-SubCell"/>
</dbReference>
<dbReference type="PROSITE" id="PS50026">
    <property type="entry name" value="EGF_3"/>
    <property type="match status" value="1"/>
</dbReference>
<evidence type="ECO:0000256" key="25">
    <source>
        <dbReference type="ARBA" id="ARBA00056668"/>
    </source>
</evidence>
<dbReference type="InterPro" id="IPR000152">
    <property type="entry name" value="EGF-type_Asp/Asn_hydroxyl_site"/>
</dbReference>
<dbReference type="InterPro" id="IPR043504">
    <property type="entry name" value="Peptidase_S1_PA_chymotrypsin"/>
</dbReference>
<evidence type="ECO:0000256" key="14">
    <source>
        <dbReference type="ARBA" id="ARBA00022737"/>
    </source>
</evidence>
<evidence type="ECO:0000256" key="4">
    <source>
        <dbReference type="ARBA" id="ARBA00012069"/>
    </source>
</evidence>
<evidence type="ECO:0000256" key="2">
    <source>
        <dbReference type="ARBA" id="ARBA00004167"/>
    </source>
</evidence>
<dbReference type="SMART" id="SM00181">
    <property type="entry name" value="EGF"/>
    <property type="match status" value="2"/>
</dbReference>
<dbReference type="InterPro" id="IPR000294">
    <property type="entry name" value="GLA_domain"/>
</dbReference>
<evidence type="ECO:0000313" key="31">
    <source>
        <dbReference type="Proteomes" id="UP000694392"/>
    </source>
</evidence>
<evidence type="ECO:0000256" key="12">
    <source>
        <dbReference type="ARBA" id="ARBA00022696"/>
    </source>
</evidence>
<dbReference type="Ensembl" id="ENSSPUT00000008764.1">
    <property type="protein sequence ID" value="ENSSPUP00000008213.1"/>
    <property type="gene ID" value="ENSSPUG00000006360.1"/>
</dbReference>
<dbReference type="FunFam" id="4.10.740.10:FF:000001">
    <property type="entry name" value="vitamin K-dependent protein S"/>
    <property type="match status" value="1"/>
</dbReference>
<evidence type="ECO:0000313" key="30">
    <source>
        <dbReference type="Ensembl" id="ENSSPUP00000008213.1"/>
    </source>
</evidence>
<dbReference type="OMA" id="HECHESV"/>
<dbReference type="InterPro" id="IPR035972">
    <property type="entry name" value="GLA-like_dom_SF"/>
</dbReference>
<keyword evidence="7" id="KW-0964">Secreted</keyword>
<dbReference type="GO" id="GO:0005615">
    <property type="term" value="C:extracellular space"/>
    <property type="evidence" value="ECO:0007669"/>
    <property type="project" value="TreeGrafter"/>
</dbReference>
<evidence type="ECO:0000256" key="26">
    <source>
        <dbReference type="PROSITE-ProRule" id="PRU00076"/>
    </source>
</evidence>
<protein>
    <recommendedName>
        <fullName evidence="5">Coagulation factor VII</fullName>
        <ecNumber evidence="4">3.4.21.21</ecNumber>
    </recommendedName>
    <alternativeName>
        <fullName evidence="24">Serum prothrombin conversion accelerator</fullName>
    </alternativeName>
</protein>
<dbReference type="GO" id="GO:0050927">
    <property type="term" value="P:positive regulation of positive chemotaxis"/>
    <property type="evidence" value="ECO:0007669"/>
    <property type="project" value="Ensembl"/>
</dbReference>
<sequence>SLTQPFLLNPTLTLLLNPVASPSITLLRFEANNLLQRQKRANSPFEELKEGSLERECFEEICSFEEVNEIFKDEKRTMTFWHVYKAADLCDPSPCQNGGMCDDQDEDYVCLCPKEYEGKNCEIESQLIQDLKCIYDNGNCEHYCTDALNTIRQCLCAEGYKLASDEVSCIPQVDYPCGKIPVLEKKNSTQDGRIVGGNICPPGECPWQVLIIENEKEKCGGVLLAPSWVVTAAHCLDYTHATQLQIKLGIQVYKTAKHPQSGLNIFENIHHNERMLSTFENVTLILVPKWKPCSF</sequence>
<evidence type="ECO:0000256" key="5">
    <source>
        <dbReference type="ARBA" id="ARBA00015530"/>
    </source>
</evidence>
<dbReference type="Pfam" id="PF00008">
    <property type="entry name" value="EGF"/>
    <property type="match status" value="1"/>
</dbReference>
<evidence type="ECO:0000256" key="11">
    <source>
        <dbReference type="ARBA" id="ARBA00022692"/>
    </source>
</evidence>
<comment type="subcellular location">
    <subcellularLocation>
        <location evidence="2">Membrane</location>
        <topology evidence="2">Single-pass membrane protein</topology>
    </subcellularLocation>
    <subcellularLocation>
        <location evidence="3">Secreted</location>
    </subcellularLocation>
</comment>
<dbReference type="GO" id="GO:0005509">
    <property type="term" value="F:calcium ion binding"/>
    <property type="evidence" value="ECO:0007669"/>
    <property type="project" value="InterPro"/>
</dbReference>
<evidence type="ECO:0000259" key="29">
    <source>
        <dbReference type="PROSITE" id="PS50998"/>
    </source>
</evidence>
<evidence type="ECO:0000256" key="22">
    <source>
        <dbReference type="ARBA" id="ARBA00023157"/>
    </source>
</evidence>
<dbReference type="PROSITE" id="PS00010">
    <property type="entry name" value="ASX_HYDROXYL"/>
    <property type="match status" value="1"/>
</dbReference>
<evidence type="ECO:0000256" key="10">
    <source>
        <dbReference type="ARBA" id="ARBA00022685"/>
    </source>
</evidence>
<dbReference type="SMART" id="SM00069">
    <property type="entry name" value="GLA"/>
    <property type="match status" value="1"/>
</dbReference>
<evidence type="ECO:0000256" key="6">
    <source>
        <dbReference type="ARBA" id="ARBA00022479"/>
    </source>
</evidence>
<keyword evidence="23" id="KW-0325">Glycoprotein</keyword>
<keyword evidence="13" id="KW-0732">Signal</keyword>
<dbReference type="InterPro" id="IPR000742">
    <property type="entry name" value="EGF"/>
</dbReference>
<dbReference type="Pfam" id="PF00594">
    <property type="entry name" value="Gla"/>
    <property type="match status" value="1"/>
</dbReference>
<dbReference type="FunFam" id="2.10.25.10:FF:000259">
    <property type="entry name" value="Coagulation factor VII"/>
    <property type="match status" value="1"/>
</dbReference>
<evidence type="ECO:0000256" key="24">
    <source>
        <dbReference type="ARBA" id="ARBA00030307"/>
    </source>
</evidence>
<dbReference type="GeneTree" id="ENSGT00940000154474"/>
<evidence type="ECO:0000256" key="9">
    <source>
        <dbReference type="ARBA" id="ARBA00022670"/>
    </source>
</evidence>
<dbReference type="Gene3D" id="2.10.25.10">
    <property type="entry name" value="Laminin"/>
    <property type="match status" value="2"/>
</dbReference>
<reference evidence="30" key="2">
    <citation type="submission" date="2025-09" db="UniProtKB">
        <authorList>
            <consortium name="Ensembl"/>
        </authorList>
    </citation>
    <scope>IDENTIFICATION</scope>
</reference>
<evidence type="ECO:0000256" key="1">
    <source>
        <dbReference type="ARBA" id="ARBA00001355"/>
    </source>
</evidence>
<evidence type="ECO:0000256" key="19">
    <source>
        <dbReference type="ARBA" id="ARBA00023084"/>
    </source>
</evidence>
<evidence type="ECO:0000259" key="28">
    <source>
        <dbReference type="PROSITE" id="PS50240"/>
    </source>
</evidence>
<dbReference type="PROSITE" id="PS00134">
    <property type="entry name" value="TRYPSIN_HIS"/>
    <property type="match status" value="1"/>
</dbReference>
<keyword evidence="12" id="KW-0356">Hemostasis</keyword>
<evidence type="ECO:0000256" key="18">
    <source>
        <dbReference type="ARBA" id="ARBA00022989"/>
    </source>
</evidence>
<dbReference type="PROSITE" id="PS00022">
    <property type="entry name" value="EGF_1"/>
    <property type="match status" value="1"/>
</dbReference>
<dbReference type="Pfam" id="PF14670">
    <property type="entry name" value="FXa_inhibition"/>
    <property type="match status" value="1"/>
</dbReference>
<comment type="caution">
    <text evidence="26">Lacks conserved residue(s) required for the propagation of feature annotation.</text>
</comment>
<keyword evidence="8 26" id="KW-0245">EGF-like domain</keyword>
<keyword evidence="22 26" id="KW-1015">Disulfide bond</keyword>
<dbReference type="PANTHER" id="PTHR24278:SF26">
    <property type="entry name" value="COAGULATION FACTOR VII"/>
    <property type="match status" value="1"/>
</dbReference>
<keyword evidence="31" id="KW-1185">Reference proteome</keyword>
<gene>
    <name evidence="30" type="primary">F7</name>
</gene>
<keyword evidence="10" id="KW-0165">Cleavage on pair of basic residues</keyword>
<feature type="disulfide bond" evidence="26">
    <location>
        <begin position="112"/>
        <end position="121"/>
    </location>
</feature>
<organism evidence="30 31">
    <name type="scientific">Sphenodon punctatus</name>
    <name type="common">Tuatara</name>
    <name type="synonym">Hatteria punctata</name>
    <dbReference type="NCBI Taxonomy" id="8508"/>
    <lineage>
        <taxon>Eukaryota</taxon>
        <taxon>Metazoa</taxon>
        <taxon>Chordata</taxon>
        <taxon>Craniata</taxon>
        <taxon>Vertebrata</taxon>
        <taxon>Euteleostomi</taxon>
        <taxon>Lepidosauria</taxon>
        <taxon>Sphenodontia</taxon>
        <taxon>Sphenodontidae</taxon>
        <taxon>Sphenodon</taxon>
    </lineage>
</organism>
<dbReference type="SUPFAM" id="SSF57196">
    <property type="entry name" value="EGF/Laminin"/>
    <property type="match status" value="1"/>
</dbReference>
<evidence type="ECO:0000259" key="27">
    <source>
        <dbReference type="PROSITE" id="PS50026"/>
    </source>
</evidence>
<dbReference type="Proteomes" id="UP000694392">
    <property type="component" value="Unplaced"/>
</dbReference>
<feature type="domain" description="EGF-like" evidence="27">
    <location>
        <begin position="86"/>
        <end position="122"/>
    </location>
</feature>
<dbReference type="InterPro" id="IPR050442">
    <property type="entry name" value="Peptidase_S1_coag_factors"/>
</dbReference>
<comment type="function">
    <text evidence="25">Initiates the extrinsic pathway of blood coagulation. Serine protease that circulates in the blood in a zymogen form. Factor VII is converted to factor VIIa by factor Xa, factor XIIa, factor IXa, or thrombin by minor proteolysis. In the presence of tissue factor and calcium ions, factor VIIa then converts factor X to factor Xa by limited proteolysis. Factor VIIa also converts factor IX to factor IXa in the presence of tissue factor and calcium.</text>
</comment>
<dbReference type="PROSITE" id="PS00011">
    <property type="entry name" value="GLA_1"/>
    <property type="match status" value="1"/>
</dbReference>
<keyword evidence="20" id="KW-0472">Membrane</keyword>
<name>A0A8D0GMS6_SPHPU</name>
<dbReference type="InterPro" id="IPR001254">
    <property type="entry name" value="Trypsin_dom"/>
</dbReference>
<keyword evidence="14" id="KW-0677">Repeat</keyword>
<dbReference type="FunFam" id="2.10.25.10:FF:000247">
    <property type="entry name" value="Delta/notch like EGF repeat containing"/>
    <property type="match status" value="1"/>
</dbReference>
<evidence type="ECO:0000256" key="13">
    <source>
        <dbReference type="ARBA" id="ARBA00022729"/>
    </source>
</evidence>
<keyword evidence="21" id="KW-0865">Zymogen</keyword>
<dbReference type="GO" id="GO:0007596">
    <property type="term" value="P:blood coagulation"/>
    <property type="evidence" value="ECO:0007669"/>
    <property type="project" value="UniProtKB-KW"/>
</dbReference>
<dbReference type="GO" id="GO:0010641">
    <property type="term" value="P:positive regulation of platelet-derived growth factor receptor signaling pathway"/>
    <property type="evidence" value="ECO:0007669"/>
    <property type="project" value="Ensembl"/>
</dbReference>
<keyword evidence="9" id="KW-0645">Protease</keyword>
<dbReference type="InterPro" id="IPR001881">
    <property type="entry name" value="EGF-like_Ca-bd_dom"/>
</dbReference>
<evidence type="ECO:0000256" key="8">
    <source>
        <dbReference type="ARBA" id="ARBA00022536"/>
    </source>
</evidence>
<dbReference type="SMART" id="SM00179">
    <property type="entry name" value="EGF_CA"/>
    <property type="match status" value="1"/>
</dbReference>
<dbReference type="PROSITE" id="PS50998">
    <property type="entry name" value="GLA_2"/>
    <property type="match status" value="1"/>
</dbReference>
<dbReference type="Gene3D" id="2.40.10.10">
    <property type="entry name" value="Trypsin-like serine proteases"/>
    <property type="match status" value="1"/>
</dbReference>
<keyword evidence="15" id="KW-0378">Hydrolase</keyword>
<keyword evidence="17" id="KW-0106">Calcium</keyword>
<dbReference type="InterPro" id="IPR017857">
    <property type="entry name" value="Coagulation_fac-like_Gla_dom"/>
</dbReference>
<dbReference type="GO" id="GO:0016485">
    <property type="term" value="P:protein processing"/>
    <property type="evidence" value="ECO:0007669"/>
    <property type="project" value="Ensembl"/>
</dbReference>
<comment type="catalytic activity">
    <reaction evidence="1">
        <text>Selective cleavage of Arg-|-Ile bond in factor X to form factor Xa.</text>
        <dbReference type="EC" id="3.4.21.21"/>
    </reaction>
</comment>
<dbReference type="GO" id="GO:0044469">
    <property type="term" value="P:venom-mediated blood coagulation"/>
    <property type="evidence" value="ECO:0007669"/>
    <property type="project" value="UniProtKB-ARBA"/>
</dbReference>
<dbReference type="GO" id="GO:0007399">
    <property type="term" value="P:nervous system development"/>
    <property type="evidence" value="ECO:0007669"/>
    <property type="project" value="UniProtKB-ARBA"/>
</dbReference>
<dbReference type="GO" id="GO:0032008">
    <property type="term" value="P:positive regulation of TOR signaling"/>
    <property type="evidence" value="ECO:0007669"/>
    <property type="project" value="Ensembl"/>
</dbReference>
<keyword evidence="18" id="KW-1133">Transmembrane helix</keyword>
<dbReference type="PRINTS" id="PR00001">
    <property type="entry name" value="GLABLOOD"/>
</dbReference>
<evidence type="ECO:0000256" key="17">
    <source>
        <dbReference type="ARBA" id="ARBA00022837"/>
    </source>
</evidence>
<dbReference type="Gene3D" id="4.10.740.10">
    <property type="entry name" value="Coagulation Factor IX"/>
    <property type="match status" value="1"/>
</dbReference>
<dbReference type="SUPFAM" id="SSF50494">
    <property type="entry name" value="Trypsin-like serine proteases"/>
    <property type="match status" value="1"/>
</dbReference>
<dbReference type="PANTHER" id="PTHR24278">
    <property type="entry name" value="COAGULATION FACTOR"/>
    <property type="match status" value="1"/>
</dbReference>
<dbReference type="CDD" id="cd00054">
    <property type="entry name" value="EGF_CA"/>
    <property type="match status" value="1"/>
</dbReference>
<keyword evidence="19" id="KW-0094">Blood coagulation</keyword>
<evidence type="ECO:0000256" key="15">
    <source>
        <dbReference type="ARBA" id="ARBA00022801"/>
    </source>
</evidence>
<keyword evidence="11" id="KW-0812">Transmembrane</keyword>
<dbReference type="InterPro" id="IPR009003">
    <property type="entry name" value="Peptidase_S1_PA"/>
</dbReference>
<evidence type="ECO:0000256" key="7">
    <source>
        <dbReference type="ARBA" id="ARBA00022525"/>
    </source>
</evidence>
<dbReference type="GO" id="GO:1905286">
    <property type="term" value="C:serine-type peptidase complex"/>
    <property type="evidence" value="ECO:0007669"/>
    <property type="project" value="Ensembl"/>
</dbReference>